<dbReference type="STRING" id="929556.Solca_1022"/>
<dbReference type="KEGG" id="scn:Solca_1022"/>
<reference evidence="1" key="1">
    <citation type="submission" date="2012-02" db="EMBL/GenBank/DDBJ databases">
        <title>The complete genome of Solitalea canadensis DSM 3403.</title>
        <authorList>
            <consortium name="US DOE Joint Genome Institute (JGI-PGF)"/>
            <person name="Lucas S."/>
            <person name="Copeland A."/>
            <person name="Lapidus A."/>
            <person name="Glavina del Rio T."/>
            <person name="Dalin E."/>
            <person name="Tice H."/>
            <person name="Bruce D."/>
            <person name="Goodwin L."/>
            <person name="Pitluck S."/>
            <person name="Peters L."/>
            <person name="Ovchinnikova G."/>
            <person name="Lu M."/>
            <person name="Kyrpides N."/>
            <person name="Mavromatis K."/>
            <person name="Ivanova N."/>
            <person name="Brettin T."/>
            <person name="Detter J.C."/>
            <person name="Han C."/>
            <person name="Larimer F."/>
            <person name="Land M."/>
            <person name="Hauser L."/>
            <person name="Markowitz V."/>
            <person name="Cheng J.-F."/>
            <person name="Hugenholtz P."/>
            <person name="Woyke T."/>
            <person name="Wu D."/>
            <person name="Spring S."/>
            <person name="Schroeder M."/>
            <person name="Kopitz M."/>
            <person name="Brambilla E."/>
            <person name="Klenk H.-P."/>
            <person name="Eisen J.A."/>
        </authorList>
    </citation>
    <scope>NUCLEOTIDE SEQUENCE</scope>
    <source>
        <strain evidence="1">DSM 3403</strain>
    </source>
</reference>
<evidence type="ECO:0000313" key="1">
    <source>
        <dbReference type="EMBL" id="AFD06130.1"/>
    </source>
</evidence>
<accession>H8KV72</accession>
<proteinExistence type="predicted"/>
<dbReference type="EMBL" id="CP003349">
    <property type="protein sequence ID" value="AFD06130.1"/>
    <property type="molecule type" value="Genomic_DNA"/>
</dbReference>
<evidence type="ECO:0000313" key="2">
    <source>
        <dbReference type="Proteomes" id="UP000007590"/>
    </source>
</evidence>
<name>H8KV72_SOLCM</name>
<dbReference type="RefSeq" id="WP_014679358.1">
    <property type="nucleotide sequence ID" value="NC_017770.1"/>
</dbReference>
<dbReference type="Proteomes" id="UP000007590">
    <property type="component" value="Chromosome"/>
</dbReference>
<dbReference type="HOGENOM" id="CLU_1659576_0_0_10"/>
<dbReference type="OrthoDB" id="1257558at2"/>
<protein>
    <submittedName>
        <fullName evidence="1">Uncharacterized protein</fullName>
    </submittedName>
</protein>
<dbReference type="AlphaFoldDB" id="H8KV72"/>
<gene>
    <name evidence="1" type="ordered locus">Solca_1022</name>
</gene>
<organism evidence="1 2">
    <name type="scientific">Solitalea canadensis (strain ATCC 29591 / DSM 3403 / JCM 21819 / LMG 8368 / NBRC 15130 / NCIMB 12057 / USAM 9D)</name>
    <name type="common">Flexibacter canadensis</name>
    <dbReference type="NCBI Taxonomy" id="929556"/>
    <lineage>
        <taxon>Bacteria</taxon>
        <taxon>Pseudomonadati</taxon>
        <taxon>Bacteroidota</taxon>
        <taxon>Sphingobacteriia</taxon>
        <taxon>Sphingobacteriales</taxon>
        <taxon>Sphingobacteriaceae</taxon>
        <taxon>Solitalea</taxon>
    </lineage>
</organism>
<keyword evidence="2" id="KW-1185">Reference proteome</keyword>
<sequence>MAISFIEQSICPLCREKILSLEEMYSFPSFTQNAKDPLYIFSDSSVHYKCLYKHVHGKEALQFAEVFFVRTKIENRKCVVDNKLITRYDDYLFIDLLTSDSDEELFNFNFITINKRNISKWIDRSRFIKVAKEFKTNNKWQDISSFKFLDFLIILMTDI</sequence>